<dbReference type="KEGG" id="csg:Cylst_0263"/>
<organism evidence="1 2">
    <name type="scientific">Cylindrospermum stagnale PCC 7417</name>
    <dbReference type="NCBI Taxonomy" id="56107"/>
    <lineage>
        <taxon>Bacteria</taxon>
        <taxon>Bacillati</taxon>
        <taxon>Cyanobacteriota</taxon>
        <taxon>Cyanophyceae</taxon>
        <taxon>Nostocales</taxon>
        <taxon>Nostocaceae</taxon>
        <taxon>Cylindrospermum</taxon>
    </lineage>
</organism>
<keyword evidence="2" id="KW-1185">Reference proteome</keyword>
<dbReference type="EMBL" id="CP003642">
    <property type="protein sequence ID" value="AFZ22636.1"/>
    <property type="molecule type" value="Genomic_DNA"/>
</dbReference>
<gene>
    <name evidence="1" type="ORF">Cylst_0263</name>
</gene>
<name>K9WS88_9NOST</name>
<evidence type="ECO:0000313" key="2">
    <source>
        <dbReference type="Proteomes" id="UP000010475"/>
    </source>
</evidence>
<dbReference type="eggNOG" id="ENOG5032SX8">
    <property type="taxonomic scope" value="Bacteria"/>
</dbReference>
<dbReference type="AlphaFoldDB" id="K9WS88"/>
<sequence>MVSSLLTKMLVIRTSKIVYKSATPHQLARFVSEEAVCLMFRIGFEDIYTVECWRHIVYIHAKGVSKFASYADFPPIVGVTPPTALDCIKWRKCWRKTHDYAHKKQAPYWWAEFFTNEFRQASSESVLSSWGQLVELIKFAFAEDTLPELRRSYHQEKSLIAV</sequence>
<dbReference type="OrthoDB" id="423667at2"/>
<dbReference type="Proteomes" id="UP000010475">
    <property type="component" value="Chromosome"/>
</dbReference>
<proteinExistence type="predicted"/>
<accession>K9WS88</accession>
<dbReference type="HOGENOM" id="CLU_1702492_0_0_3"/>
<reference evidence="1 2" key="1">
    <citation type="submission" date="2012-06" db="EMBL/GenBank/DDBJ databases">
        <title>Finished chromosome of genome of Cylindrospermum stagnale PCC 7417.</title>
        <authorList>
            <consortium name="US DOE Joint Genome Institute"/>
            <person name="Gugger M."/>
            <person name="Coursin T."/>
            <person name="Rippka R."/>
            <person name="Tandeau De Marsac N."/>
            <person name="Huntemann M."/>
            <person name="Wei C.-L."/>
            <person name="Han J."/>
            <person name="Detter J.C."/>
            <person name="Han C."/>
            <person name="Tapia R."/>
            <person name="Chen A."/>
            <person name="Kyrpides N."/>
            <person name="Mavromatis K."/>
            <person name="Markowitz V."/>
            <person name="Szeto E."/>
            <person name="Ivanova N."/>
            <person name="Pagani I."/>
            <person name="Pati A."/>
            <person name="Goodwin L."/>
            <person name="Nordberg H.P."/>
            <person name="Cantor M.N."/>
            <person name="Hua S.X."/>
            <person name="Woyke T."/>
            <person name="Kerfeld C.A."/>
        </authorList>
    </citation>
    <scope>NUCLEOTIDE SEQUENCE [LARGE SCALE GENOMIC DNA]</scope>
    <source>
        <strain evidence="1 2">PCC 7417</strain>
    </source>
</reference>
<dbReference type="RefSeq" id="WP_015205894.1">
    <property type="nucleotide sequence ID" value="NC_019757.1"/>
</dbReference>
<protein>
    <submittedName>
        <fullName evidence="1">Uncharacterized protein</fullName>
    </submittedName>
</protein>
<evidence type="ECO:0000313" key="1">
    <source>
        <dbReference type="EMBL" id="AFZ22636.1"/>
    </source>
</evidence>